<organism evidence="1 2">
    <name type="scientific">Solanum verrucosum</name>
    <dbReference type="NCBI Taxonomy" id="315347"/>
    <lineage>
        <taxon>Eukaryota</taxon>
        <taxon>Viridiplantae</taxon>
        <taxon>Streptophyta</taxon>
        <taxon>Embryophyta</taxon>
        <taxon>Tracheophyta</taxon>
        <taxon>Spermatophyta</taxon>
        <taxon>Magnoliopsida</taxon>
        <taxon>eudicotyledons</taxon>
        <taxon>Gunneridae</taxon>
        <taxon>Pentapetalae</taxon>
        <taxon>asterids</taxon>
        <taxon>lamiids</taxon>
        <taxon>Solanales</taxon>
        <taxon>Solanaceae</taxon>
        <taxon>Solanoideae</taxon>
        <taxon>Solaneae</taxon>
        <taxon>Solanum</taxon>
    </lineage>
</organism>
<protein>
    <submittedName>
        <fullName evidence="1">Uncharacterized protein</fullName>
    </submittedName>
</protein>
<keyword evidence="2" id="KW-1185">Reference proteome</keyword>
<gene>
    <name evidence="1" type="ORF">MTR67_039144</name>
</gene>
<reference evidence="1" key="1">
    <citation type="submission" date="2023-08" db="EMBL/GenBank/DDBJ databases">
        <title>A de novo genome assembly of Solanum verrucosum Schlechtendal, a Mexican diploid species geographically isolated from the other diploid A-genome species in potato relatives.</title>
        <authorList>
            <person name="Hosaka K."/>
        </authorList>
    </citation>
    <scope>NUCLEOTIDE SEQUENCE</scope>
    <source>
        <tissue evidence="1">Young leaves</tissue>
    </source>
</reference>
<dbReference type="EMBL" id="CP133620">
    <property type="protein sequence ID" value="WMV45759.1"/>
    <property type="molecule type" value="Genomic_DNA"/>
</dbReference>
<dbReference type="AlphaFoldDB" id="A0AAF0UH47"/>
<accession>A0AAF0UH47</accession>
<name>A0AAF0UH47_SOLVR</name>
<evidence type="ECO:0000313" key="1">
    <source>
        <dbReference type="EMBL" id="WMV45759.1"/>
    </source>
</evidence>
<proteinExistence type="predicted"/>
<sequence length="57" mass="6334">MRVLLGTNNGCRELATSKVLARVMTNFVSEHNVQVSKGVYKVMSSRILFVVVRAPLL</sequence>
<evidence type="ECO:0000313" key="2">
    <source>
        <dbReference type="Proteomes" id="UP001234989"/>
    </source>
</evidence>
<dbReference type="Proteomes" id="UP001234989">
    <property type="component" value="Chromosome 9"/>
</dbReference>